<dbReference type="EMBL" id="BGPR01008141">
    <property type="protein sequence ID" value="GBN31843.1"/>
    <property type="molecule type" value="Genomic_DNA"/>
</dbReference>
<dbReference type="OrthoDB" id="7422307at2759"/>
<dbReference type="AlphaFoldDB" id="A0A4Y2MYP2"/>
<sequence>MVFRDQPYSQKILDISLLHLFLPQTHRKCVGRVSPREPSLLPGRSVGRKMLPNVSFRSLRQYPADPIVNEIVSLDNIRGLEVDSNDIDELVEEHNQELTTEGLMELHCVSQQEVLKESLSEEEEITAKQHSSNAIREMLKAWETVAWCIEKHHPKKTVAMHSTNLFYDNGHRAEAGKMPRRGLDALVFPGKYLVDKIAGLKKQQQEQSRRKVTERELAHLHHKIVSETLLSVSAC</sequence>
<protein>
    <submittedName>
        <fullName evidence="1">Uncharacterized protein</fullName>
    </submittedName>
</protein>
<accession>A0A4Y2MYP2</accession>
<organism evidence="1 2">
    <name type="scientific">Araneus ventricosus</name>
    <name type="common">Orbweaver spider</name>
    <name type="synonym">Epeira ventricosa</name>
    <dbReference type="NCBI Taxonomy" id="182803"/>
    <lineage>
        <taxon>Eukaryota</taxon>
        <taxon>Metazoa</taxon>
        <taxon>Ecdysozoa</taxon>
        <taxon>Arthropoda</taxon>
        <taxon>Chelicerata</taxon>
        <taxon>Arachnida</taxon>
        <taxon>Araneae</taxon>
        <taxon>Araneomorphae</taxon>
        <taxon>Entelegynae</taxon>
        <taxon>Araneoidea</taxon>
        <taxon>Araneidae</taxon>
        <taxon>Araneus</taxon>
    </lineage>
</organism>
<evidence type="ECO:0000313" key="1">
    <source>
        <dbReference type="EMBL" id="GBN31843.1"/>
    </source>
</evidence>
<name>A0A4Y2MYP2_ARAVE</name>
<gene>
    <name evidence="1" type="ORF">AVEN_199288_1</name>
</gene>
<comment type="caution">
    <text evidence="1">The sequence shown here is derived from an EMBL/GenBank/DDBJ whole genome shotgun (WGS) entry which is preliminary data.</text>
</comment>
<reference evidence="1 2" key="1">
    <citation type="journal article" date="2019" name="Sci. Rep.">
        <title>Orb-weaving spider Araneus ventricosus genome elucidates the spidroin gene catalogue.</title>
        <authorList>
            <person name="Kono N."/>
            <person name="Nakamura H."/>
            <person name="Ohtoshi R."/>
            <person name="Moran D.A.P."/>
            <person name="Shinohara A."/>
            <person name="Yoshida Y."/>
            <person name="Fujiwara M."/>
            <person name="Mori M."/>
            <person name="Tomita M."/>
            <person name="Arakawa K."/>
        </authorList>
    </citation>
    <scope>NUCLEOTIDE SEQUENCE [LARGE SCALE GENOMIC DNA]</scope>
</reference>
<proteinExistence type="predicted"/>
<dbReference type="Proteomes" id="UP000499080">
    <property type="component" value="Unassembled WGS sequence"/>
</dbReference>
<keyword evidence="2" id="KW-1185">Reference proteome</keyword>
<evidence type="ECO:0000313" key="2">
    <source>
        <dbReference type="Proteomes" id="UP000499080"/>
    </source>
</evidence>